<name>A0A850EHR3_9BACL</name>
<dbReference type="Gene3D" id="2.40.400.10">
    <property type="entry name" value="Acetoacetate decarboxylase-like"/>
    <property type="match status" value="1"/>
</dbReference>
<evidence type="ECO:0000313" key="2">
    <source>
        <dbReference type="Proteomes" id="UP000564806"/>
    </source>
</evidence>
<proteinExistence type="predicted"/>
<dbReference type="EMBL" id="JABWCS010000204">
    <property type="protein sequence ID" value="NUU60873.1"/>
    <property type="molecule type" value="Genomic_DNA"/>
</dbReference>
<accession>A0A850EHR3</accession>
<dbReference type="RefSeq" id="WP_175371429.1">
    <property type="nucleotide sequence ID" value="NZ_JABWCS010000204.1"/>
</dbReference>
<sequence>MNIHKILAHTSHRPYPLPKGPWMMKQGWNKVLFAHWPVNEASVAPFIPPGLDLQQWEGRPWISVVPFRMDPLLVRGLPPLPFVHSFLELNIRTYVIKDGKPGVFFLNMDASSLPAVTGARALTYLPYRYAEMSLQSEGQSIRYISKRQSAHGEALFNGVYSAVQSTPVHALPGTLLHWLTERYCLYTASSKGQLYVGDIHHQPWPLQEAKLYLDCHTSTQALGLVHEPEPSLLTYTERLEVLLWPLRKI</sequence>
<dbReference type="InterPro" id="IPR018644">
    <property type="entry name" value="DUF2071"/>
</dbReference>
<evidence type="ECO:0000313" key="1">
    <source>
        <dbReference type="EMBL" id="NUU60873.1"/>
    </source>
</evidence>
<dbReference type="InterPro" id="IPR023375">
    <property type="entry name" value="ADC_dom_sf"/>
</dbReference>
<keyword evidence="2" id="KW-1185">Reference proteome</keyword>
<dbReference type="PANTHER" id="PTHR39186:SF1">
    <property type="entry name" value="DUF2071 DOMAIN-CONTAINING PROTEIN"/>
    <property type="match status" value="1"/>
</dbReference>
<protein>
    <submittedName>
        <fullName evidence="1">DUF2071 domain-containing protein</fullName>
    </submittedName>
</protein>
<dbReference type="PANTHER" id="PTHR39186">
    <property type="entry name" value="DUF2071 FAMILY PROTEIN"/>
    <property type="match status" value="1"/>
</dbReference>
<organism evidence="1 2">
    <name type="scientific">Paenibacillus agri</name>
    <dbReference type="NCBI Taxonomy" id="2744309"/>
    <lineage>
        <taxon>Bacteria</taxon>
        <taxon>Bacillati</taxon>
        <taxon>Bacillota</taxon>
        <taxon>Bacilli</taxon>
        <taxon>Bacillales</taxon>
        <taxon>Paenibacillaceae</taxon>
        <taxon>Paenibacillus</taxon>
    </lineage>
</organism>
<dbReference type="Pfam" id="PF09844">
    <property type="entry name" value="DUF2071"/>
    <property type="match status" value="1"/>
</dbReference>
<reference evidence="1" key="1">
    <citation type="submission" date="2020-06" db="EMBL/GenBank/DDBJ databases">
        <title>Paenibacillus sp. nov., isolated from soil.</title>
        <authorList>
            <person name="Seo Y.L."/>
        </authorList>
    </citation>
    <scope>NUCLEOTIDE SEQUENCE [LARGE SCALE GENOMIC DNA]</scope>
    <source>
        <strain evidence="1">JW14</strain>
    </source>
</reference>
<dbReference type="SUPFAM" id="SSF160104">
    <property type="entry name" value="Acetoacetate decarboxylase-like"/>
    <property type="match status" value="1"/>
</dbReference>
<dbReference type="Proteomes" id="UP000564806">
    <property type="component" value="Unassembled WGS sequence"/>
</dbReference>
<dbReference type="AlphaFoldDB" id="A0A850EHR3"/>
<gene>
    <name evidence="1" type="ORF">HPT30_11000</name>
</gene>
<comment type="caution">
    <text evidence="1">The sequence shown here is derived from an EMBL/GenBank/DDBJ whole genome shotgun (WGS) entry which is preliminary data.</text>
</comment>